<evidence type="ECO:0000256" key="2">
    <source>
        <dbReference type="ARBA" id="ARBA00007639"/>
    </source>
</evidence>
<keyword evidence="3 4" id="KW-0732">Signal</keyword>
<dbReference type="PANTHER" id="PTHR46847">
    <property type="entry name" value="D-ALLOSE-BINDING PERIPLASMIC PROTEIN-RELATED"/>
    <property type="match status" value="1"/>
</dbReference>
<comment type="subcellular location">
    <subcellularLocation>
        <location evidence="1">Cell envelope</location>
    </subcellularLocation>
</comment>
<dbReference type="Gene3D" id="3.40.50.2300">
    <property type="match status" value="2"/>
</dbReference>
<evidence type="ECO:0000256" key="1">
    <source>
        <dbReference type="ARBA" id="ARBA00004196"/>
    </source>
</evidence>
<dbReference type="GO" id="GO:0030313">
    <property type="term" value="C:cell envelope"/>
    <property type="evidence" value="ECO:0007669"/>
    <property type="project" value="UniProtKB-SubCell"/>
</dbReference>
<dbReference type="GO" id="GO:0030246">
    <property type="term" value="F:carbohydrate binding"/>
    <property type="evidence" value="ECO:0007669"/>
    <property type="project" value="UniProtKB-ARBA"/>
</dbReference>
<comment type="similarity">
    <text evidence="2">Belongs to the bacterial solute-binding protein 2 family.</text>
</comment>
<gene>
    <name evidence="6" type="ORF">FRZ61_02700</name>
</gene>
<feature type="chain" id="PRO_5023942259" evidence="4">
    <location>
        <begin position="17"/>
        <end position="339"/>
    </location>
</feature>
<dbReference type="InterPro" id="IPR028082">
    <property type="entry name" value="Peripla_BP_I"/>
</dbReference>
<dbReference type="InterPro" id="IPR025997">
    <property type="entry name" value="SBP_2_dom"/>
</dbReference>
<keyword evidence="7" id="KW-1185">Reference proteome</keyword>
<accession>A0A5J6MSR8</accession>
<feature type="signal peptide" evidence="4">
    <location>
        <begin position="1"/>
        <end position="16"/>
    </location>
</feature>
<dbReference type="EMBL" id="CP042582">
    <property type="protein sequence ID" value="QEX20353.1"/>
    <property type="molecule type" value="Genomic_DNA"/>
</dbReference>
<dbReference type="AlphaFoldDB" id="A0A5J6MSR8"/>
<protein>
    <submittedName>
        <fullName evidence="6">ABC transporter substrate-binding protein</fullName>
    </submittedName>
</protein>
<dbReference type="KEGG" id="hadh:FRZ61_02700"/>
<feature type="domain" description="Periplasmic binding protein" evidence="5">
    <location>
        <begin position="47"/>
        <end position="301"/>
    </location>
</feature>
<name>A0A5J6MSR8_9PROT</name>
<dbReference type="CDD" id="cd01536">
    <property type="entry name" value="PBP1_ABC_sugar_binding-like"/>
    <property type="match status" value="1"/>
</dbReference>
<dbReference type="SUPFAM" id="SSF53822">
    <property type="entry name" value="Periplasmic binding protein-like I"/>
    <property type="match status" value="1"/>
</dbReference>
<dbReference type="Pfam" id="PF13407">
    <property type="entry name" value="Peripla_BP_4"/>
    <property type="match status" value="1"/>
</dbReference>
<evidence type="ECO:0000313" key="7">
    <source>
        <dbReference type="Proteomes" id="UP000325797"/>
    </source>
</evidence>
<dbReference type="PANTHER" id="PTHR46847:SF1">
    <property type="entry name" value="D-ALLOSE-BINDING PERIPLASMIC PROTEIN-RELATED"/>
    <property type="match status" value="1"/>
</dbReference>
<evidence type="ECO:0000313" key="6">
    <source>
        <dbReference type="EMBL" id="QEX20353.1"/>
    </source>
</evidence>
<organism evidence="6 7">
    <name type="scientific">Hypericibacter adhaerens</name>
    <dbReference type="NCBI Taxonomy" id="2602016"/>
    <lineage>
        <taxon>Bacteria</taxon>
        <taxon>Pseudomonadati</taxon>
        <taxon>Pseudomonadota</taxon>
        <taxon>Alphaproteobacteria</taxon>
        <taxon>Rhodospirillales</taxon>
        <taxon>Dongiaceae</taxon>
        <taxon>Hypericibacter</taxon>
    </lineage>
</organism>
<proteinExistence type="inferred from homology"/>
<sequence>MKRLITMLLLGMLALAGDLSHGISRAAADDSGLTPEQLAMLKGKTVAFVPLSMGFDLTEGWSAMTRKQLEPLGINWVIRDPNWSTDAGAQAISTLIANKVDVLVVHNPDVQSYARLLKKAQDAGIYVVQVNMQSAAHTDAFVGGNFVEIGESDANLMVAKCGGGKGSSNKIAIVQGVLTAAASIERMQGINNVLSKHPEIEVVSNQAGDWDASKSRAITDTVLKQHPDLCGVIDFWDGAAMGSGAAIREAGKQDQVTLVTAGGGEQSACDNVSNGTFTVIDISDVRTQSDDIAKSVEKVLLAKQPAGADKQILYTPLVTASKETMRPDTCWSLKDYKTN</sequence>
<evidence type="ECO:0000256" key="3">
    <source>
        <dbReference type="ARBA" id="ARBA00022729"/>
    </source>
</evidence>
<dbReference type="RefSeq" id="WP_191909242.1">
    <property type="nucleotide sequence ID" value="NZ_CP042582.1"/>
</dbReference>
<reference evidence="6 7" key="1">
    <citation type="submission" date="2019-08" db="EMBL/GenBank/DDBJ databases">
        <title>Hyperibacter terrae gen. nov., sp. nov. and Hyperibacter viscosus sp. nov., two new members in the family Rhodospirillaceae isolated from the rhizosphere of Hypericum perforatum.</title>
        <authorList>
            <person name="Noviana Z."/>
        </authorList>
    </citation>
    <scope>NUCLEOTIDE SEQUENCE [LARGE SCALE GENOMIC DNA]</scope>
    <source>
        <strain evidence="6 7">R5959</strain>
    </source>
</reference>
<evidence type="ECO:0000259" key="5">
    <source>
        <dbReference type="Pfam" id="PF13407"/>
    </source>
</evidence>
<dbReference type="Proteomes" id="UP000325797">
    <property type="component" value="Chromosome"/>
</dbReference>
<evidence type="ECO:0000256" key="4">
    <source>
        <dbReference type="SAM" id="SignalP"/>
    </source>
</evidence>